<feature type="transmembrane region" description="Helical" evidence="1">
    <location>
        <begin position="208"/>
        <end position="228"/>
    </location>
</feature>
<comment type="caution">
    <text evidence="2">The sequence shown here is derived from an EMBL/GenBank/DDBJ whole genome shotgun (WGS) entry which is preliminary data.</text>
</comment>
<feature type="transmembrane region" description="Helical" evidence="1">
    <location>
        <begin position="85"/>
        <end position="104"/>
    </location>
</feature>
<feature type="transmembrane region" description="Helical" evidence="1">
    <location>
        <begin position="327"/>
        <end position="343"/>
    </location>
</feature>
<evidence type="ECO:0000256" key="1">
    <source>
        <dbReference type="SAM" id="Phobius"/>
    </source>
</evidence>
<organism evidence="2 3">
    <name type="scientific">Periweissella fabalis</name>
    <dbReference type="NCBI Taxonomy" id="1070421"/>
    <lineage>
        <taxon>Bacteria</taxon>
        <taxon>Bacillati</taxon>
        <taxon>Bacillota</taxon>
        <taxon>Bacilli</taxon>
        <taxon>Lactobacillales</taxon>
        <taxon>Lactobacillaceae</taxon>
        <taxon>Periweissella</taxon>
    </lineage>
</organism>
<feature type="transmembrane region" description="Helical" evidence="1">
    <location>
        <begin position="62"/>
        <end position="78"/>
    </location>
</feature>
<feature type="transmembrane region" description="Helical" evidence="1">
    <location>
        <begin position="289"/>
        <end position="307"/>
    </location>
</feature>
<dbReference type="Proteomes" id="UP000549765">
    <property type="component" value="Unassembled WGS sequence"/>
</dbReference>
<keyword evidence="1" id="KW-1133">Transmembrane helix</keyword>
<feature type="transmembrane region" description="Helical" evidence="1">
    <location>
        <begin position="140"/>
        <end position="159"/>
    </location>
</feature>
<dbReference type="EMBL" id="JAAXPN010000012">
    <property type="protein sequence ID" value="NKZ24930.1"/>
    <property type="molecule type" value="Genomic_DNA"/>
</dbReference>
<name>A0A7X6N4K3_9LACO</name>
<proteinExistence type="predicted"/>
<sequence>MVITILFTMIFAKSGKIVMGDDALWHLNRLSEFINAVHNHNNIINLYSFNSFANVGSAVQNFYPNMLLFPFAVFYYFNHSLVWSFYLGVILFTYLTLVIAYYCYKNFSKRHTGALFFAVLYTFANYRLSNIFIRFAVGEWLAMTFIPLVILGLYKIFIAREKNGSYILATGIGLILYSHVLSGMIAIALVGISWLLSLIFDHTHWRQVTLAVVKGGILSLLVSLPLFIQLVRLRSYITTPVIPQLSKGAIQVTQLLNFGAHNYINLDTGLISFVIIIGFIFFIKRASKVYLGSYILMLLSIFLTTNLFPWHLLQHTPVVILQFPSRLLMYAALFIAITGAYLFDKITDKFKIYKLEAVILFLAMILGLNLYAEQRLANARFTTYQQITTIEPTNVNTIVISDKTMPTFLNYLRTVGYLEDYWPKASFKHRQSIASQTILSKNNTVKFIKMPIQRNNVVKFSVINHGSTQVADLPILNYKNQYNLVDNGKAKTYTVSQRGTIAVVLSAGKHDIQLKTKPLPLQSLIELLMMGSWLFIFYRLFKLRK</sequence>
<keyword evidence="1" id="KW-0812">Transmembrane</keyword>
<feature type="transmembrane region" description="Helical" evidence="1">
    <location>
        <begin position="263"/>
        <end position="282"/>
    </location>
</feature>
<keyword evidence="1" id="KW-0472">Membrane</keyword>
<keyword evidence="3" id="KW-1185">Reference proteome</keyword>
<reference evidence="2 3" key="1">
    <citation type="submission" date="2020-04" db="EMBL/GenBank/DDBJ databases">
        <title>MicrobeNet Type strains.</title>
        <authorList>
            <person name="Nicholson A.C."/>
        </authorList>
    </citation>
    <scope>NUCLEOTIDE SEQUENCE [LARGE SCALE GENOMIC DNA]</scope>
    <source>
        <strain evidence="2 3">CCUG 61472</strain>
    </source>
</reference>
<accession>A0A7X6N4K3</accession>
<gene>
    <name evidence="2" type="ORF">HF964_09035</name>
</gene>
<protein>
    <submittedName>
        <fullName evidence="2">YfhO family protein</fullName>
    </submittedName>
</protein>
<dbReference type="AlphaFoldDB" id="A0A7X6N4K3"/>
<evidence type="ECO:0000313" key="2">
    <source>
        <dbReference type="EMBL" id="NKZ24930.1"/>
    </source>
</evidence>
<dbReference type="RefSeq" id="WP_168722725.1">
    <property type="nucleotide sequence ID" value="NZ_JAAXPN010000012.1"/>
</dbReference>
<feature type="transmembrane region" description="Helical" evidence="1">
    <location>
        <begin position="519"/>
        <end position="541"/>
    </location>
</feature>
<feature type="transmembrane region" description="Helical" evidence="1">
    <location>
        <begin position="355"/>
        <end position="372"/>
    </location>
</feature>
<evidence type="ECO:0000313" key="3">
    <source>
        <dbReference type="Proteomes" id="UP000549765"/>
    </source>
</evidence>
<feature type="transmembrane region" description="Helical" evidence="1">
    <location>
        <begin position="165"/>
        <end position="196"/>
    </location>
</feature>